<dbReference type="Proteomes" id="UP000053201">
    <property type="component" value="Unassembled WGS sequence"/>
</dbReference>
<sequence>MDNTTITEWIGLPVYRPADRLRLVHLWISVVLHFGCVGLAAFNCVLFCLYPDLRKGVTRWHSWIVFSICVVDFFLNIFQLGAVIDQLAAGGWRLSDTWCQFQGFTSALFGFMSFNGVTMLTNERTYTILLRKTWTGTHTLIGVLLSYGSALILAALYFSGGNRYALQESGIYCSPDYGAILRPQPHPTVNRVVSYFLGVIAFVTYTNMICTYLAIWITVRKTARKLERVIKINAPRDKNVAKSDGVAPISQDQNALATLSSKSNVPIDKEEEEDSRRYEIRAGGGASGQPQSGSQKESSGNDSSDAGNKFMSKKRMTLETAIAMKSAIMIGCYVLTFIATSTKIIYSGARAEPISREWDMIAALLAVSPGIVNPLCNDIMDVRWRRASLSMLAAIRRIPGRLLGTQEQLAETKEPIPTSTNVSSRYLVPAGASPN</sequence>
<dbReference type="AlphaFoldDB" id="A0A0L0HM93"/>
<dbReference type="InterPro" id="IPR000276">
    <property type="entry name" value="GPCR_Rhodpsn"/>
</dbReference>
<feature type="transmembrane region" description="Helical" evidence="8">
    <location>
        <begin position="195"/>
        <end position="219"/>
    </location>
</feature>
<evidence type="ECO:0008006" key="11">
    <source>
        <dbReference type="Google" id="ProtNLM"/>
    </source>
</evidence>
<dbReference type="GO" id="GO:0016020">
    <property type="term" value="C:membrane"/>
    <property type="evidence" value="ECO:0007669"/>
    <property type="project" value="UniProtKB-SubCell"/>
</dbReference>
<gene>
    <name evidence="9" type="ORF">SPPG_02538</name>
</gene>
<feature type="region of interest" description="Disordered" evidence="7">
    <location>
        <begin position="281"/>
        <end position="309"/>
    </location>
</feature>
<dbReference type="RefSeq" id="XP_016610074.1">
    <property type="nucleotide sequence ID" value="XM_016750823.1"/>
</dbReference>
<feature type="transmembrane region" description="Helical" evidence="8">
    <location>
        <begin position="358"/>
        <end position="376"/>
    </location>
</feature>
<comment type="subcellular location">
    <subcellularLocation>
        <location evidence="1">Membrane</location>
        <topology evidence="1">Multi-pass membrane protein</topology>
    </subcellularLocation>
</comment>
<dbReference type="GeneID" id="27686117"/>
<keyword evidence="4" id="KW-0807">Transducer</keyword>
<proteinExistence type="predicted"/>
<dbReference type="InParanoid" id="A0A0L0HM93"/>
<keyword evidence="5 8" id="KW-0472">Membrane</keyword>
<keyword evidence="6" id="KW-0675">Receptor</keyword>
<evidence type="ECO:0000313" key="10">
    <source>
        <dbReference type="Proteomes" id="UP000053201"/>
    </source>
</evidence>
<evidence type="ECO:0000313" key="9">
    <source>
        <dbReference type="EMBL" id="KND02035.1"/>
    </source>
</evidence>
<dbReference type="VEuPathDB" id="FungiDB:SPPG_02538"/>
<keyword evidence="2 8" id="KW-0812">Transmembrane</keyword>
<protein>
    <recommendedName>
        <fullName evidence="11">G-protein coupled receptors family 1 profile domain-containing protein</fullName>
    </recommendedName>
</protein>
<feature type="transmembrane region" description="Helical" evidence="8">
    <location>
        <begin position="322"/>
        <end position="346"/>
    </location>
</feature>
<dbReference type="OrthoDB" id="2109204at2759"/>
<evidence type="ECO:0000256" key="1">
    <source>
        <dbReference type="ARBA" id="ARBA00004141"/>
    </source>
</evidence>
<feature type="transmembrane region" description="Helical" evidence="8">
    <location>
        <begin position="134"/>
        <end position="158"/>
    </location>
</feature>
<dbReference type="EMBL" id="KQ257453">
    <property type="protein sequence ID" value="KND02035.1"/>
    <property type="molecule type" value="Genomic_DNA"/>
</dbReference>
<evidence type="ECO:0000256" key="6">
    <source>
        <dbReference type="ARBA" id="ARBA00023170"/>
    </source>
</evidence>
<reference evidence="9 10" key="1">
    <citation type="submission" date="2009-08" db="EMBL/GenBank/DDBJ databases">
        <title>The Genome Sequence of Spizellomyces punctatus strain DAOM BR117.</title>
        <authorList>
            <consortium name="The Broad Institute Genome Sequencing Platform"/>
            <person name="Russ C."/>
            <person name="Cuomo C."/>
            <person name="Shea T."/>
            <person name="Young S.K."/>
            <person name="Zeng Q."/>
            <person name="Koehrsen M."/>
            <person name="Haas B."/>
            <person name="Borodovsky M."/>
            <person name="Guigo R."/>
            <person name="Alvarado L."/>
            <person name="Berlin A."/>
            <person name="Bochicchio J."/>
            <person name="Borenstein D."/>
            <person name="Chapman S."/>
            <person name="Chen Z."/>
            <person name="Engels R."/>
            <person name="Freedman E."/>
            <person name="Gellesch M."/>
            <person name="Goldberg J."/>
            <person name="Griggs A."/>
            <person name="Gujja S."/>
            <person name="Heiman D."/>
            <person name="Hepburn T."/>
            <person name="Howarth C."/>
            <person name="Jen D."/>
            <person name="Larson L."/>
            <person name="Lewis B."/>
            <person name="Mehta T."/>
            <person name="Park D."/>
            <person name="Pearson M."/>
            <person name="Roberts A."/>
            <person name="Saif S."/>
            <person name="Shenoy N."/>
            <person name="Sisk P."/>
            <person name="Stolte C."/>
            <person name="Sykes S."/>
            <person name="Thomson T."/>
            <person name="Walk T."/>
            <person name="White J."/>
            <person name="Yandava C."/>
            <person name="Burger G."/>
            <person name="Gray M.W."/>
            <person name="Holland P.W.H."/>
            <person name="King N."/>
            <person name="Lang F.B.F."/>
            <person name="Roger A.J."/>
            <person name="Ruiz-Trillo I."/>
            <person name="Lander E."/>
            <person name="Nusbaum C."/>
        </authorList>
    </citation>
    <scope>NUCLEOTIDE SEQUENCE [LARGE SCALE GENOMIC DNA]</scope>
    <source>
        <strain evidence="9 10">DAOM BR117</strain>
    </source>
</reference>
<name>A0A0L0HM93_SPIPD</name>
<keyword evidence="3 8" id="KW-1133">Transmembrane helix</keyword>
<dbReference type="InterPro" id="IPR050125">
    <property type="entry name" value="GPCR_opsins"/>
</dbReference>
<organism evidence="9 10">
    <name type="scientific">Spizellomyces punctatus (strain DAOM BR117)</name>
    <dbReference type="NCBI Taxonomy" id="645134"/>
    <lineage>
        <taxon>Eukaryota</taxon>
        <taxon>Fungi</taxon>
        <taxon>Fungi incertae sedis</taxon>
        <taxon>Chytridiomycota</taxon>
        <taxon>Chytridiomycota incertae sedis</taxon>
        <taxon>Chytridiomycetes</taxon>
        <taxon>Spizellomycetales</taxon>
        <taxon>Spizellomycetaceae</taxon>
        <taxon>Spizellomyces</taxon>
    </lineage>
</organism>
<feature type="transmembrane region" description="Helical" evidence="8">
    <location>
        <begin position="62"/>
        <end position="84"/>
    </location>
</feature>
<evidence type="ECO:0000256" key="2">
    <source>
        <dbReference type="ARBA" id="ARBA00022692"/>
    </source>
</evidence>
<dbReference type="Gene3D" id="1.20.1070.10">
    <property type="entry name" value="Rhodopsin 7-helix transmembrane proteins"/>
    <property type="match status" value="1"/>
</dbReference>
<accession>A0A0L0HM93</accession>
<feature type="transmembrane region" description="Helical" evidence="8">
    <location>
        <begin position="104"/>
        <end position="122"/>
    </location>
</feature>
<evidence type="ECO:0000256" key="3">
    <source>
        <dbReference type="ARBA" id="ARBA00022989"/>
    </source>
</evidence>
<dbReference type="SUPFAM" id="SSF81321">
    <property type="entry name" value="Family A G protein-coupled receptor-like"/>
    <property type="match status" value="1"/>
</dbReference>
<feature type="transmembrane region" description="Helical" evidence="8">
    <location>
        <begin position="26"/>
        <end position="50"/>
    </location>
</feature>
<dbReference type="Pfam" id="PF00001">
    <property type="entry name" value="7tm_1"/>
    <property type="match status" value="1"/>
</dbReference>
<evidence type="ECO:0000256" key="8">
    <source>
        <dbReference type="SAM" id="Phobius"/>
    </source>
</evidence>
<evidence type="ECO:0000256" key="4">
    <source>
        <dbReference type="ARBA" id="ARBA00023040"/>
    </source>
</evidence>
<keyword evidence="4" id="KW-0297">G-protein coupled receptor</keyword>
<dbReference type="PANTHER" id="PTHR24240">
    <property type="entry name" value="OPSIN"/>
    <property type="match status" value="1"/>
</dbReference>
<dbReference type="GO" id="GO:0004930">
    <property type="term" value="F:G protein-coupled receptor activity"/>
    <property type="evidence" value="ECO:0007669"/>
    <property type="project" value="UniProtKB-KW"/>
</dbReference>
<feature type="compositionally biased region" description="Polar residues" evidence="7">
    <location>
        <begin position="296"/>
        <end position="306"/>
    </location>
</feature>
<evidence type="ECO:0000256" key="5">
    <source>
        <dbReference type="ARBA" id="ARBA00023136"/>
    </source>
</evidence>
<keyword evidence="10" id="KW-1185">Reference proteome</keyword>
<evidence type="ECO:0000256" key="7">
    <source>
        <dbReference type="SAM" id="MobiDB-lite"/>
    </source>
</evidence>